<evidence type="ECO:0000256" key="9">
    <source>
        <dbReference type="ARBA" id="ARBA00023303"/>
    </source>
</evidence>
<dbReference type="PANTHER" id="PTHR10125:SF31">
    <property type="entry name" value="P2X RECEPTOR E"/>
    <property type="match status" value="1"/>
</dbReference>
<evidence type="ECO:0000313" key="12">
    <source>
        <dbReference type="Proteomes" id="UP001230051"/>
    </source>
</evidence>
<keyword evidence="12" id="KW-1185">Reference proteome</keyword>
<keyword evidence="9" id="KW-0407">Ion channel</keyword>
<dbReference type="PANTHER" id="PTHR10125">
    <property type="entry name" value="P2X PURINOCEPTOR"/>
    <property type="match status" value="1"/>
</dbReference>
<protein>
    <submittedName>
        <fullName evidence="11">P2X purinoceptor 4-like isoform X1</fullName>
    </submittedName>
</protein>
<feature type="transmembrane region" description="Helical" evidence="10">
    <location>
        <begin position="33"/>
        <end position="53"/>
    </location>
</feature>
<evidence type="ECO:0000256" key="8">
    <source>
        <dbReference type="ARBA" id="ARBA00023286"/>
    </source>
</evidence>
<evidence type="ECO:0000256" key="5">
    <source>
        <dbReference type="ARBA" id="ARBA00022989"/>
    </source>
</evidence>
<dbReference type="InterPro" id="IPR059116">
    <property type="entry name" value="P2X_receptor"/>
</dbReference>
<dbReference type="GO" id="GO:0098794">
    <property type="term" value="C:postsynapse"/>
    <property type="evidence" value="ECO:0007669"/>
    <property type="project" value="GOC"/>
</dbReference>
<evidence type="ECO:0000256" key="6">
    <source>
        <dbReference type="ARBA" id="ARBA00023065"/>
    </source>
</evidence>
<keyword evidence="3" id="KW-0813">Transport</keyword>
<evidence type="ECO:0000313" key="11">
    <source>
        <dbReference type="EMBL" id="KAK1124565.1"/>
    </source>
</evidence>
<sequence>MSFSCGCCRTLGQVLFEYDTPRIVSIKSRKVGLINRLVQLGILAYVIGWVFVWQKGYQQFDSVISSVTTKVKGVAVTNTTDQGVKIWDVADYIIPPQGRDFLFVMTNLIMTLNQQQGAVLRDARGQPHCISDSNCTAGEQSSRSNGMIRVYSDRLVASKMHLISTCSLLKLKSVSVFTISWNNSLSL</sequence>
<dbReference type="EMBL" id="JAGXEW010001720">
    <property type="protein sequence ID" value="KAK1124565.1"/>
    <property type="molecule type" value="Genomic_DNA"/>
</dbReference>
<evidence type="ECO:0000256" key="2">
    <source>
        <dbReference type="ARBA" id="ARBA00009848"/>
    </source>
</evidence>
<dbReference type="GO" id="GO:0012505">
    <property type="term" value="C:endomembrane system"/>
    <property type="evidence" value="ECO:0007669"/>
    <property type="project" value="UniProtKB-SubCell"/>
</dbReference>
<keyword evidence="6" id="KW-0406">Ion transport</keyword>
<dbReference type="AlphaFoldDB" id="A0AAD8CDB7"/>
<evidence type="ECO:0000256" key="7">
    <source>
        <dbReference type="ARBA" id="ARBA00023136"/>
    </source>
</evidence>
<evidence type="ECO:0000256" key="3">
    <source>
        <dbReference type="ARBA" id="ARBA00022448"/>
    </source>
</evidence>
<comment type="subcellular location">
    <subcellularLocation>
        <location evidence="1">Endomembrane system</location>
    </subcellularLocation>
</comment>
<organism evidence="11 12">
    <name type="scientific">Acipenser oxyrinchus oxyrinchus</name>
    <dbReference type="NCBI Taxonomy" id="40147"/>
    <lineage>
        <taxon>Eukaryota</taxon>
        <taxon>Metazoa</taxon>
        <taxon>Chordata</taxon>
        <taxon>Craniata</taxon>
        <taxon>Vertebrata</taxon>
        <taxon>Euteleostomi</taxon>
        <taxon>Actinopterygii</taxon>
        <taxon>Chondrostei</taxon>
        <taxon>Acipenseriformes</taxon>
        <taxon>Acipenseridae</taxon>
        <taxon>Acipenser</taxon>
    </lineage>
</organism>
<comment type="caution">
    <text evidence="11">The sequence shown here is derived from an EMBL/GenBank/DDBJ whole genome shotgun (WGS) entry which is preliminary data.</text>
</comment>
<name>A0AAD8CDB7_ACIOX</name>
<keyword evidence="8" id="KW-1071">Ligand-gated ion channel</keyword>
<proteinExistence type="inferred from homology"/>
<evidence type="ECO:0000256" key="10">
    <source>
        <dbReference type="SAM" id="Phobius"/>
    </source>
</evidence>
<reference evidence="11" key="1">
    <citation type="submission" date="2022-02" db="EMBL/GenBank/DDBJ databases">
        <title>Atlantic sturgeon de novo genome assembly.</title>
        <authorList>
            <person name="Stock M."/>
            <person name="Klopp C."/>
            <person name="Guiguen Y."/>
            <person name="Cabau C."/>
            <person name="Parinello H."/>
            <person name="Santidrian Yebra-Pimentel E."/>
            <person name="Kuhl H."/>
            <person name="Dirks R.P."/>
            <person name="Guessner J."/>
            <person name="Wuertz S."/>
            <person name="Du K."/>
            <person name="Schartl M."/>
        </authorList>
    </citation>
    <scope>NUCLEOTIDE SEQUENCE</scope>
    <source>
        <strain evidence="11">STURGEONOMICS-FGT-2020</strain>
        <tissue evidence="11">Whole blood</tissue>
    </source>
</reference>
<evidence type="ECO:0000256" key="4">
    <source>
        <dbReference type="ARBA" id="ARBA00022692"/>
    </source>
</evidence>
<gene>
    <name evidence="11" type="primary">P2RX4</name>
    <name evidence="11" type="ORF">AOXY_G38658</name>
</gene>
<dbReference type="InterPro" id="IPR027309">
    <property type="entry name" value="P2X_extracellular_dom_sf"/>
</dbReference>
<accession>A0AAD8CDB7</accession>
<comment type="similarity">
    <text evidence="2">Belongs to the P2X receptor family.</text>
</comment>
<dbReference type="Pfam" id="PF00864">
    <property type="entry name" value="P2X_receptor"/>
    <property type="match status" value="1"/>
</dbReference>
<dbReference type="Proteomes" id="UP001230051">
    <property type="component" value="Unassembled WGS sequence"/>
</dbReference>
<dbReference type="Gene3D" id="2.60.490.10">
    <property type="entry name" value="atp-gated p2x4 ion channel domain"/>
    <property type="match status" value="1"/>
</dbReference>
<keyword evidence="7 10" id="KW-0472">Membrane</keyword>
<dbReference type="GO" id="GO:0070588">
    <property type="term" value="P:calcium ion transmembrane transport"/>
    <property type="evidence" value="ECO:0007669"/>
    <property type="project" value="TreeGrafter"/>
</dbReference>
<dbReference type="GO" id="GO:0004931">
    <property type="term" value="F:extracellularly ATP-gated monoatomic cation channel activity"/>
    <property type="evidence" value="ECO:0007669"/>
    <property type="project" value="TreeGrafter"/>
</dbReference>
<keyword evidence="5 10" id="KW-1133">Transmembrane helix</keyword>
<evidence type="ECO:0000256" key="1">
    <source>
        <dbReference type="ARBA" id="ARBA00004308"/>
    </source>
</evidence>
<keyword evidence="4 10" id="KW-0812">Transmembrane</keyword>
<dbReference type="GO" id="GO:0005886">
    <property type="term" value="C:plasma membrane"/>
    <property type="evidence" value="ECO:0007669"/>
    <property type="project" value="TreeGrafter"/>
</dbReference>